<sequence>MSRATRSRASTSAGAAGPGTAGLGAASSGPLPDAERRAAHTVISILLDYPTAETVAHRADVEDVVAGLSPGVRRPLRAFLDATAPLSLGELQAAYVTTFDLKRRCSLYLSYYAAGDTRKRGAALVTFVEAFRAAGWETDGSELPDHLPTVLELSARTDGEIAGVVLDAHRDGIEVLRAALETLRSPWAHVVAALVATLPAMQSATAARFRDLVAAGPPTELVGLSDLSHLTPFATIPSLTEETRR</sequence>
<feature type="compositionally biased region" description="Low complexity" evidence="2">
    <location>
        <begin position="1"/>
        <end position="15"/>
    </location>
</feature>
<proteinExistence type="predicted"/>
<keyword evidence="1" id="KW-0534">Nitrate assimilation</keyword>
<protein>
    <submittedName>
        <fullName evidence="3">Nitrate reductase molybdenum cofactor assembly chaperone</fullName>
    </submittedName>
</protein>
<evidence type="ECO:0000256" key="1">
    <source>
        <dbReference type="ARBA" id="ARBA00023063"/>
    </source>
</evidence>
<dbReference type="InterPro" id="IPR003765">
    <property type="entry name" value="NO3_reductase_chaperone_NarJ"/>
</dbReference>
<evidence type="ECO:0000256" key="2">
    <source>
        <dbReference type="SAM" id="MobiDB-lite"/>
    </source>
</evidence>
<dbReference type="EMBL" id="JAAFAN010000021">
    <property type="protein sequence ID" value="NDO89409.1"/>
    <property type="molecule type" value="Genomic_DNA"/>
</dbReference>
<feature type="region of interest" description="Disordered" evidence="2">
    <location>
        <begin position="1"/>
        <end position="32"/>
    </location>
</feature>
<dbReference type="Pfam" id="PF02613">
    <property type="entry name" value="Nitrate_red_del"/>
    <property type="match status" value="1"/>
</dbReference>
<dbReference type="PANTHER" id="PTHR43680">
    <property type="entry name" value="NITRATE REDUCTASE MOLYBDENUM COFACTOR ASSEMBLY CHAPERONE"/>
    <property type="match status" value="1"/>
</dbReference>
<dbReference type="InterPro" id="IPR020945">
    <property type="entry name" value="DMSO/NO3_reduct_chaperone"/>
</dbReference>
<feature type="compositionally biased region" description="Low complexity" evidence="2">
    <location>
        <begin position="23"/>
        <end position="32"/>
    </location>
</feature>
<organism evidence="3 4">
    <name type="scientific">Cellulosimicrobium composti</name>
    <dbReference type="NCBI Taxonomy" id="2672572"/>
    <lineage>
        <taxon>Bacteria</taxon>
        <taxon>Bacillati</taxon>
        <taxon>Actinomycetota</taxon>
        <taxon>Actinomycetes</taxon>
        <taxon>Micrococcales</taxon>
        <taxon>Promicromonosporaceae</taxon>
        <taxon>Cellulosimicrobium</taxon>
    </lineage>
</organism>
<evidence type="ECO:0000313" key="4">
    <source>
        <dbReference type="Proteomes" id="UP000471672"/>
    </source>
</evidence>
<comment type="caution">
    <text evidence="3">The sequence shown here is derived from an EMBL/GenBank/DDBJ whole genome shotgun (WGS) entry which is preliminary data.</text>
</comment>
<dbReference type="Proteomes" id="UP000471672">
    <property type="component" value="Unassembled WGS sequence"/>
</dbReference>
<keyword evidence="4" id="KW-1185">Reference proteome</keyword>
<dbReference type="SUPFAM" id="SSF89155">
    <property type="entry name" value="TorD-like"/>
    <property type="match status" value="1"/>
</dbReference>
<gene>
    <name evidence="3" type="primary">narJ</name>
    <name evidence="3" type="ORF">GYH36_08030</name>
</gene>
<name>A0ABX0BA07_9MICO</name>
<dbReference type="InterPro" id="IPR036411">
    <property type="entry name" value="TorD-like_sf"/>
</dbReference>
<accession>A0ABX0BA07</accession>
<dbReference type="RefSeq" id="WP_024841175.1">
    <property type="nucleotide sequence ID" value="NZ_JAAFAN010000021.1"/>
</dbReference>
<reference evidence="3 4" key="1">
    <citation type="journal article" date="2021" name="Arch. Microbiol.">
        <title>Cellulosimicrobium fucosivorans sp. nov., isolated from San Elijo Lagoon, contains a fucose metabolic pathway linked to carotenoid production.</title>
        <authorList>
            <person name="Aviles F.A."/>
            <person name="Kyndt J.A."/>
        </authorList>
    </citation>
    <scope>NUCLEOTIDE SEQUENCE [LARGE SCALE GENOMIC DNA]</scope>
    <source>
        <strain evidence="3 4">SE3</strain>
    </source>
</reference>
<dbReference type="Gene3D" id="1.10.3480.10">
    <property type="entry name" value="TorD-like"/>
    <property type="match status" value="1"/>
</dbReference>
<evidence type="ECO:0000313" key="3">
    <source>
        <dbReference type="EMBL" id="NDO89409.1"/>
    </source>
</evidence>
<dbReference type="PANTHER" id="PTHR43680:SF2">
    <property type="entry name" value="NITRATE REDUCTASE MOLYBDENUM COFACTOR ASSEMBLY CHAPERONE NARJ"/>
    <property type="match status" value="1"/>
</dbReference>
<dbReference type="NCBIfam" id="TIGR00684">
    <property type="entry name" value="narJ"/>
    <property type="match status" value="1"/>
</dbReference>